<evidence type="ECO:0000256" key="2">
    <source>
        <dbReference type="ARBA" id="ARBA00022679"/>
    </source>
</evidence>
<dbReference type="InterPro" id="IPR020616">
    <property type="entry name" value="Thiolase_N"/>
</dbReference>
<dbReference type="InterPro" id="IPR002155">
    <property type="entry name" value="Thiolase"/>
</dbReference>
<dbReference type="PIRSF" id="PIRSF000429">
    <property type="entry name" value="Ac-CoA_Ac_transf"/>
    <property type="match status" value="1"/>
</dbReference>
<evidence type="ECO:0000313" key="8">
    <source>
        <dbReference type="Proteomes" id="UP001525968"/>
    </source>
</evidence>
<reference evidence="7 8" key="1">
    <citation type="submission" date="2022-09" db="EMBL/GenBank/DDBJ databases">
        <title>Draft genome of isolate Be4.</title>
        <authorList>
            <person name="Sanchez-Castro I."/>
            <person name="Martinez-Rodriguez P."/>
            <person name="Descostes M."/>
            <person name="Merroun M."/>
        </authorList>
    </citation>
    <scope>NUCLEOTIDE SEQUENCE [LARGE SCALE GENOMIC DNA]</scope>
    <source>
        <strain evidence="7 8">Be4</strain>
    </source>
</reference>
<evidence type="ECO:0000313" key="7">
    <source>
        <dbReference type="EMBL" id="MCT9810003.1"/>
    </source>
</evidence>
<protein>
    <submittedName>
        <fullName evidence="7">Thiolase family protein</fullName>
    </submittedName>
</protein>
<dbReference type="NCBIfam" id="TIGR01930">
    <property type="entry name" value="AcCoA-C-Actrans"/>
    <property type="match status" value="1"/>
</dbReference>
<dbReference type="CDD" id="cd00751">
    <property type="entry name" value="thiolase"/>
    <property type="match status" value="1"/>
</dbReference>
<dbReference type="Gene3D" id="3.40.47.10">
    <property type="match status" value="1"/>
</dbReference>
<dbReference type="EMBL" id="JAODYH010000003">
    <property type="protein sequence ID" value="MCT9810003.1"/>
    <property type="molecule type" value="Genomic_DNA"/>
</dbReference>
<comment type="caution">
    <text evidence="7">The sequence shown here is derived from an EMBL/GenBank/DDBJ whole genome shotgun (WGS) entry which is preliminary data.</text>
</comment>
<dbReference type="Proteomes" id="UP001525968">
    <property type="component" value="Unassembled WGS sequence"/>
</dbReference>
<evidence type="ECO:0000256" key="3">
    <source>
        <dbReference type="ARBA" id="ARBA00023315"/>
    </source>
</evidence>
<dbReference type="InterPro" id="IPR020613">
    <property type="entry name" value="Thiolase_CS"/>
</dbReference>
<accession>A0ABT2PIJ4</accession>
<keyword evidence="3 4" id="KW-0012">Acyltransferase</keyword>
<dbReference type="Pfam" id="PF02803">
    <property type="entry name" value="Thiolase_C"/>
    <property type="match status" value="1"/>
</dbReference>
<dbReference type="SUPFAM" id="SSF53901">
    <property type="entry name" value="Thiolase-like"/>
    <property type="match status" value="1"/>
</dbReference>
<dbReference type="PANTHER" id="PTHR18919">
    <property type="entry name" value="ACETYL-COA C-ACYLTRANSFERASE"/>
    <property type="match status" value="1"/>
</dbReference>
<sequence>MNSLAIPVLAWARSPVAPVGGALSQLQPHELGAPLVQALLARAGLPAQAVDAVVLGNALGAGGNPARMLALAAGLRESSAAYTVDTQCCAGLDAITLACGLLAAGQAGIVIAGGVEAWSRAPIRQHRPLQPGAEAVAYERPAFAPWPERDPDMLQAAADYAQSIHCLRVAQDAYALASHAKALAARHALAAEIVALQGLDHDAYPRVLRAERVARMPVAAAASGPDGAECAVSTVAISAKADGAALLLLATPAACRQWGLQPQALWRGGVSVGGAPETPMLSAATAARQLLGRLALDLPDIDVWELHDAFAVQGLDFCAALGLAPERINAQGGGLARGHPIGASGAVAAVRVLAQLQAQGPGAQLGLACIAGAGGLGAAAVFESLPA</sequence>
<feature type="domain" description="Thiolase C-terminal" evidence="6">
    <location>
        <begin position="262"/>
        <end position="383"/>
    </location>
</feature>
<evidence type="ECO:0000256" key="1">
    <source>
        <dbReference type="ARBA" id="ARBA00010982"/>
    </source>
</evidence>
<dbReference type="PANTHER" id="PTHR18919:SF107">
    <property type="entry name" value="ACETYL-COA ACETYLTRANSFERASE, CYTOSOLIC"/>
    <property type="match status" value="1"/>
</dbReference>
<name>A0ABT2PIJ4_9BURK</name>
<dbReference type="InterPro" id="IPR016039">
    <property type="entry name" value="Thiolase-like"/>
</dbReference>
<gene>
    <name evidence="7" type="ORF">N0K08_05115</name>
</gene>
<keyword evidence="8" id="KW-1185">Reference proteome</keyword>
<dbReference type="PROSITE" id="PS00737">
    <property type="entry name" value="THIOLASE_2"/>
    <property type="match status" value="1"/>
</dbReference>
<feature type="domain" description="Thiolase N-terminal" evidence="5">
    <location>
        <begin position="9"/>
        <end position="250"/>
    </location>
</feature>
<keyword evidence="2 4" id="KW-0808">Transferase</keyword>
<evidence type="ECO:0000259" key="6">
    <source>
        <dbReference type="Pfam" id="PF02803"/>
    </source>
</evidence>
<dbReference type="Pfam" id="PF00108">
    <property type="entry name" value="Thiolase_N"/>
    <property type="match status" value="1"/>
</dbReference>
<dbReference type="InterPro" id="IPR020617">
    <property type="entry name" value="Thiolase_C"/>
</dbReference>
<proteinExistence type="inferred from homology"/>
<dbReference type="RefSeq" id="WP_261499655.1">
    <property type="nucleotide sequence ID" value="NZ_JAODYH010000003.1"/>
</dbReference>
<evidence type="ECO:0000256" key="4">
    <source>
        <dbReference type="RuleBase" id="RU003557"/>
    </source>
</evidence>
<comment type="similarity">
    <text evidence="1 4">Belongs to the thiolase-like superfamily. Thiolase family.</text>
</comment>
<evidence type="ECO:0000259" key="5">
    <source>
        <dbReference type="Pfam" id="PF00108"/>
    </source>
</evidence>
<organism evidence="7 8">
    <name type="scientific">Acidovorax bellezanensis</name>
    <dbReference type="NCBI Taxonomy" id="2976702"/>
    <lineage>
        <taxon>Bacteria</taxon>
        <taxon>Pseudomonadati</taxon>
        <taxon>Pseudomonadota</taxon>
        <taxon>Betaproteobacteria</taxon>
        <taxon>Burkholderiales</taxon>
        <taxon>Comamonadaceae</taxon>
        <taxon>Acidovorax</taxon>
    </lineage>
</organism>